<proteinExistence type="predicted"/>
<feature type="region of interest" description="Disordered" evidence="1">
    <location>
        <begin position="20"/>
        <end position="96"/>
    </location>
</feature>
<accession>A0A1H8RJ31</accession>
<name>A0A1H8RJ31_9ACTN</name>
<keyword evidence="3" id="KW-1185">Reference proteome</keyword>
<gene>
    <name evidence="2" type="ORF">SAMN05660991_01122</name>
</gene>
<evidence type="ECO:0000313" key="2">
    <source>
        <dbReference type="EMBL" id="SEO66023.1"/>
    </source>
</evidence>
<dbReference type="Proteomes" id="UP000198960">
    <property type="component" value="Unassembled WGS sequence"/>
</dbReference>
<organism evidence="2 3">
    <name type="scientific">Trujillonella endophytica</name>
    <dbReference type="NCBI Taxonomy" id="673521"/>
    <lineage>
        <taxon>Bacteria</taxon>
        <taxon>Bacillati</taxon>
        <taxon>Actinomycetota</taxon>
        <taxon>Actinomycetes</taxon>
        <taxon>Geodermatophilales</taxon>
        <taxon>Geodermatophilaceae</taxon>
        <taxon>Trujillonella</taxon>
    </lineage>
</organism>
<reference evidence="3" key="1">
    <citation type="submission" date="2016-10" db="EMBL/GenBank/DDBJ databases">
        <authorList>
            <person name="Varghese N."/>
            <person name="Submissions S."/>
        </authorList>
    </citation>
    <scope>NUCLEOTIDE SEQUENCE [LARGE SCALE GENOMIC DNA]</scope>
    <source>
        <strain evidence="3">DSM 45413</strain>
    </source>
</reference>
<dbReference type="STRING" id="673521.SAMN05660991_01122"/>
<dbReference type="AlphaFoldDB" id="A0A1H8RJ31"/>
<dbReference type="OrthoDB" id="5192116at2"/>
<feature type="compositionally biased region" description="Basic and acidic residues" evidence="1">
    <location>
        <begin position="35"/>
        <end position="52"/>
    </location>
</feature>
<sequence>MGRHAAAVGADVDPLVAAALARRETAGPGPQHAGGAEERRDGPVGWPGREDEGPAGSPLGWPGSTAEEPAERPAPQAEPEQERPRGWRRLFGGRAA</sequence>
<evidence type="ECO:0000256" key="1">
    <source>
        <dbReference type="SAM" id="MobiDB-lite"/>
    </source>
</evidence>
<protein>
    <submittedName>
        <fullName evidence="2">Uncharacterized protein</fullName>
    </submittedName>
</protein>
<dbReference type="EMBL" id="FOEE01000003">
    <property type="protein sequence ID" value="SEO66023.1"/>
    <property type="molecule type" value="Genomic_DNA"/>
</dbReference>
<evidence type="ECO:0000313" key="3">
    <source>
        <dbReference type="Proteomes" id="UP000198960"/>
    </source>
</evidence>
<dbReference type="RefSeq" id="WP_091941054.1">
    <property type="nucleotide sequence ID" value="NZ_FOEE01000003.1"/>
</dbReference>